<proteinExistence type="predicted"/>
<protein>
    <submittedName>
        <fullName evidence="1">Uncharacterized protein</fullName>
    </submittedName>
</protein>
<evidence type="ECO:0000313" key="1">
    <source>
        <dbReference type="EMBL" id="SJM52703.1"/>
    </source>
</evidence>
<accession>A0A1R4FA43</accession>
<organism evidence="1 2">
    <name type="scientific">Arthrobacter rhombi</name>
    <dbReference type="NCBI Taxonomy" id="71253"/>
    <lineage>
        <taxon>Bacteria</taxon>
        <taxon>Bacillati</taxon>
        <taxon>Actinomycetota</taxon>
        <taxon>Actinomycetes</taxon>
        <taxon>Micrococcales</taxon>
        <taxon>Micrococcaceae</taxon>
        <taxon>Arthrobacter</taxon>
    </lineage>
</organism>
<dbReference type="AlphaFoldDB" id="A0A1R4FA43"/>
<keyword evidence="2" id="KW-1185">Reference proteome</keyword>
<gene>
    <name evidence="1" type="ORF">FM101_02915</name>
</gene>
<dbReference type="Proteomes" id="UP000195913">
    <property type="component" value="Unassembled WGS sequence"/>
</dbReference>
<reference evidence="1 2" key="1">
    <citation type="submission" date="2017-02" db="EMBL/GenBank/DDBJ databases">
        <authorList>
            <person name="Peterson S.W."/>
        </authorList>
    </citation>
    <scope>NUCLEOTIDE SEQUENCE [LARGE SCALE GENOMIC DNA]</scope>
    <source>
        <strain evidence="1 2">B Ar 00.02</strain>
    </source>
</reference>
<name>A0A1R4FA43_9MICC</name>
<dbReference type="EMBL" id="FUHW01000014">
    <property type="protein sequence ID" value="SJM52703.1"/>
    <property type="molecule type" value="Genomic_DNA"/>
</dbReference>
<sequence length="43" mass="4414">MRPPATQPPEGGMKKVAQIGIVGQARGRVSGHTVSVLICVVST</sequence>
<evidence type="ECO:0000313" key="2">
    <source>
        <dbReference type="Proteomes" id="UP000195913"/>
    </source>
</evidence>